<keyword evidence="8 11" id="KW-0067">ATP-binding</keyword>
<dbReference type="InterPro" id="IPR027417">
    <property type="entry name" value="P-loop_NTPase"/>
</dbReference>
<evidence type="ECO:0000256" key="8">
    <source>
        <dbReference type="ARBA" id="ARBA00022840"/>
    </source>
</evidence>
<dbReference type="OrthoDB" id="9808150at2"/>
<dbReference type="InterPro" id="IPR017665">
    <property type="entry name" value="Guanylate_kinase"/>
</dbReference>
<comment type="caution">
    <text evidence="13">The sequence shown here is derived from an EMBL/GenBank/DDBJ whole genome shotgun (WGS) entry which is preliminary data.</text>
</comment>
<evidence type="ECO:0000256" key="10">
    <source>
        <dbReference type="ARBA" id="ARBA00048594"/>
    </source>
</evidence>
<evidence type="ECO:0000259" key="12">
    <source>
        <dbReference type="PROSITE" id="PS50052"/>
    </source>
</evidence>
<gene>
    <name evidence="11" type="primary">gmk</name>
    <name evidence="13" type="ORF">HMPREF0080_00755</name>
</gene>
<dbReference type="eggNOG" id="COG0194">
    <property type="taxonomic scope" value="Bacteria"/>
</dbReference>
<evidence type="ECO:0000256" key="3">
    <source>
        <dbReference type="ARBA" id="ARBA00012961"/>
    </source>
</evidence>
<keyword evidence="14" id="KW-1185">Reference proteome</keyword>
<dbReference type="HOGENOM" id="CLU_001715_1_2_9"/>
<keyword evidence="7 11" id="KW-0418">Kinase</keyword>
<evidence type="ECO:0000313" key="13">
    <source>
        <dbReference type="EMBL" id="EHM42210.1"/>
    </source>
</evidence>
<reference evidence="13 14" key="1">
    <citation type="submission" date="2011-08" db="EMBL/GenBank/DDBJ databases">
        <authorList>
            <person name="Weinstock G."/>
            <person name="Sodergren E."/>
            <person name="Clifton S."/>
            <person name="Fulton L."/>
            <person name="Fulton B."/>
            <person name="Courtney L."/>
            <person name="Fronick C."/>
            <person name="Harrison M."/>
            <person name="Strong C."/>
            <person name="Farmer C."/>
            <person name="Delahaunty K."/>
            <person name="Markovic C."/>
            <person name="Hall O."/>
            <person name="Minx P."/>
            <person name="Tomlinson C."/>
            <person name="Mitreva M."/>
            <person name="Hou S."/>
            <person name="Chen J."/>
            <person name="Wollam A."/>
            <person name="Pepin K.H."/>
            <person name="Johnson M."/>
            <person name="Bhonagiri V."/>
            <person name="Zhang X."/>
            <person name="Suruliraj S."/>
            <person name="Warren W."/>
            <person name="Chinwalla A."/>
            <person name="Mardis E.R."/>
            <person name="Wilson R.K."/>
        </authorList>
    </citation>
    <scope>NUCLEOTIDE SEQUENCE [LARGE SCALE GENOMIC DNA]</scope>
    <source>
        <strain evidence="13 14">F0357</strain>
    </source>
</reference>
<dbReference type="GO" id="GO:0005524">
    <property type="term" value="F:ATP binding"/>
    <property type="evidence" value="ECO:0007669"/>
    <property type="project" value="UniProtKB-UniRule"/>
</dbReference>
<dbReference type="Gene3D" id="3.40.50.300">
    <property type="entry name" value="P-loop containing nucleotide triphosphate hydrolases"/>
    <property type="match status" value="1"/>
</dbReference>
<dbReference type="HAMAP" id="MF_00328">
    <property type="entry name" value="Guanylate_kinase"/>
    <property type="match status" value="1"/>
</dbReference>
<keyword evidence="11" id="KW-0963">Cytoplasm</keyword>
<evidence type="ECO:0000256" key="7">
    <source>
        <dbReference type="ARBA" id="ARBA00022777"/>
    </source>
</evidence>
<keyword evidence="5 11" id="KW-0808">Transferase</keyword>
<organism evidence="13 14">
    <name type="scientific">Anaeroglobus geminatus F0357</name>
    <dbReference type="NCBI Taxonomy" id="861450"/>
    <lineage>
        <taxon>Bacteria</taxon>
        <taxon>Bacillati</taxon>
        <taxon>Bacillota</taxon>
        <taxon>Negativicutes</taxon>
        <taxon>Veillonellales</taxon>
        <taxon>Veillonellaceae</taxon>
        <taxon>Anaeroglobus</taxon>
    </lineage>
</organism>
<comment type="subcellular location">
    <subcellularLocation>
        <location evidence="11">Cytoplasm</location>
    </subcellularLocation>
</comment>
<dbReference type="AlphaFoldDB" id="G9YGI8"/>
<accession>G9YGI8</accession>
<evidence type="ECO:0000256" key="9">
    <source>
        <dbReference type="ARBA" id="ARBA00030128"/>
    </source>
</evidence>
<dbReference type="SMART" id="SM00072">
    <property type="entry name" value="GuKc"/>
    <property type="match status" value="1"/>
</dbReference>
<dbReference type="FunFam" id="3.30.63.10:FF:000002">
    <property type="entry name" value="Guanylate kinase 1"/>
    <property type="match status" value="1"/>
</dbReference>
<dbReference type="GO" id="GO:0005829">
    <property type="term" value="C:cytosol"/>
    <property type="evidence" value="ECO:0007669"/>
    <property type="project" value="TreeGrafter"/>
</dbReference>
<dbReference type="PROSITE" id="PS50052">
    <property type="entry name" value="GUANYLATE_KINASE_2"/>
    <property type="match status" value="1"/>
</dbReference>
<dbReference type="STRING" id="861450.HMPREF0080_00755"/>
<comment type="function">
    <text evidence="1 11">Essential for recycling GMP and indirectly, cGMP.</text>
</comment>
<keyword evidence="6 11" id="KW-0547">Nucleotide-binding</keyword>
<dbReference type="InterPro" id="IPR008145">
    <property type="entry name" value="GK/Ca_channel_bsu"/>
</dbReference>
<evidence type="ECO:0000256" key="2">
    <source>
        <dbReference type="ARBA" id="ARBA00005790"/>
    </source>
</evidence>
<dbReference type="NCBIfam" id="TIGR03263">
    <property type="entry name" value="guanyl_kin"/>
    <property type="match status" value="1"/>
</dbReference>
<comment type="similarity">
    <text evidence="2 11">Belongs to the guanylate kinase family.</text>
</comment>
<evidence type="ECO:0000256" key="6">
    <source>
        <dbReference type="ARBA" id="ARBA00022741"/>
    </source>
</evidence>
<dbReference type="Proteomes" id="UP000005481">
    <property type="component" value="Unassembled WGS sequence"/>
</dbReference>
<dbReference type="PANTHER" id="PTHR23117">
    <property type="entry name" value="GUANYLATE KINASE-RELATED"/>
    <property type="match status" value="1"/>
</dbReference>
<evidence type="ECO:0000256" key="4">
    <source>
        <dbReference type="ARBA" id="ARBA00016296"/>
    </source>
</evidence>
<dbReference type="EC" id="2.7.4.8" evidence="3 11"/>
<evidence type="ECO:0000256" key="5">
    <source>
        <dbReference type="ARBA" id="ARBA00022679"/>
    </source>
</evidence>
<dbReference type="RefSeq" id="WP_006789742.1">
    <property type="nucleotide sequence ID" value="NZ_JH417574.1"/>
</dbReference>
<protein>
    <recommendedName>
        <fullName evidence="4 11">Guanylate kinase</fullName>
        <ecNumber evidence="3 11">2.7.4.8</ecNumber>
    </recommendedName>
    <alternativeName>
        <fullName evidence="9 11">GMP kinase</fullName>
    </alternativeName>
</protein>
<dbReference type="GO" id="GO:0004385">
    <property type="term" value="F:GMP kinase activity"/>
    <property type="evidence" value="ECO:0007669"/>
    <property type="project" value="UniProtKB-UniRule"/>
</dbReference>
<dbReference type="Pfam" id="PF00625">
    <property type="entry name" value="Guanylate_kin"/>
    <property type="match status" value="1"/>
</dbReference>
<feature type="domain" description="Guanylate kinase-like" evidence="12">
    <location>
        <begin position="5"/>
        <end position="183"/>
    </location>
</feature>
<sequence>MKDKGLLLVVSGPSGAGKGTICDALRLRFPSIHYSVSMTTRAPRKGEFDGVNYFFADTRRFEELLAEDAFLEHAKVYDHYYGTPKNYVFSQLEKGNHVMLEIDVQGAMQVKEKYPEGVFIYIVPPSMEVLSQRLHLRRTDSDAVIAKRLAKAGAELDWIGNYDYVIINDDLKTAVDLAASIIRAEECRSCRNDNLIASIKKMYMTKQER</sequence>
<evidence type="ECO:0000256" key="1">
    <source>
        <dbReference type="ARBA" id="ARBA00003531"/>
    </source>
</evidence>
<evidence type="ECO:0000313" key="14">
    <source>
        <dbReference type="Proteomes" id="UP000005481"/>
    </source>
</evidence>
<dbReference type="CDD" id="cd00071">
    <property type="entry name" value="GMPK"/>
    <property type="match status" value="1"/>
</dbReference>
<comment type="catalytic activity">
    <reaction evidence="10 11">
        <text>GMP + ATP = GDP + ADP</text>
        <dbReference type="Rhea" id="RHEA:20780"/>
        <dbReference type="ChEBI" id="CHEBI:30616"/>
        <dbReference type="ChEBI" id="CHEBI:58115"/>
        <dbReference type="ChEBI" id="CHEBI:58189"/>
        <dbReference type="ChEBI" id="CHEBI:456216"/>
        <dbReference type="EC" id="2.7.4.8"/>
    </reaction>
</comment>
<proteinExistence type="inferred from homology"/>
<evidence type="ECO:0000256" key="11">
    <source>
        <dbReference type="HAMAP-Rule" id="MF_00328"/>
    </source>
</evidence>
<dbReference type="SUPFAM" id="SSF52540">
    <property type="entry name" value="P-loop containing nucleoside triphosphate hydrolases"/>
    <property type="match status" value="1"/>
</dbReference>
<dbReference type="InterPro" id="IPR008144">
    <property type="entry name" value="Guanylate_kin-like_dom"/>
</dbReference>
<feature type="binding site" evidence="11">
    <location>
        <begin position="12"/>
        <end position="19"/>
    </location>
    <ligand>
        <name>ATP</name>
        <dbReference type="ChEBI" id="CHEBI:30616"/>
    </ligand>
</feature>
<dbReference type="PANTHER" id="PTHR23117:SF13">
    <property type="entry name" value="GUANYLATE KINASE"/>
    <property type="match status" value="1"/>
</dbReference>
<name>G9YGI8_9FIRM</name>
<dbReference type="Gene3D" id="3.30.63.10">
    <property type="entry name" value="Guanylate Kinase phosphate binding domain"/>
    <property type="match status" value="1"/>
</dbReference>
<dbReference type="PATRIC" id="fig|861450.3.peg.720"/>
<dbReference type="EMBL" id="AGCJ01000023">
    <property type="protein sequence ID" value="EHM42210.1"/>
    <property type="molecule type" value="Genomic_DNA"/>
</dbReference>